<name>A0ABY2BED6_9ACTN</name>
<keyword evidence="6" id="KW-1185">Reference proteome</keyword>
<evidence type="ECO:0000256" key="3">
    <source>
        <dbReference type="SAM" id="SignalP"/>
    </source>
</evidence>
<protein>
    <submittedName>
        <fullName evidence="5">Ca-activated chloride channel family protein</fullName>
    </submittedName>
</protein>
<evidence type="ECO:0000313" key="5">
    <source>
        <dbReference type="EMBL" id="TCO17797.1"/>
    </source>
</evidence>
<feature type="compositionally biased region" description="Low complexity" evidence="1">
    <location>
        <begin position="561"/>
        <end position="580"/>
    </location>
</feature>
<keyword evidence="2" id="KW-0812">Transmembrane</keyword>
<dbReference type="EMBL" id="SLWM01000013">
    <property type="protein sequence ID" value="TCO17797.1"/>
    <property type="molecule type" value="Genomic_DNA"/>
</dbReference>
<organism evidence="5 6">
    <name type="scientific">Kribbella orskensis</name>
    <dbReference type="NCBI Taxonomy" id="2512216"/>
    <lineage>
        <taxon>Bacteria</taxon>
        <taxon>Bacillati</taxon>
        <taxon>Actinomycetota</taxon>
        <taxon>Actinomycetes</taxon>
        <taxon>Propionibacteriales</taxon>
        <taxon>Kribbellaceae</taxon>
        <taxon>Kribbella</taxon>
    </lineage>
</organism>
<dbReference type="PROSITE" id="PS50234">
    <property type="entry name" value="VWFA"/>
    <property type="match status" value="1"/>
</dbReference>
<keyword evidence="2" id="KW-1133">Transmembrane helix</keyword>
<feature type="compositionally biased region" description="Gly residues" evidence="1">
    <location>
        <begin position="665"/>
        <end position="674"/>
    </location>
</feature>
<reference evidence="5 6" key="1">
    <citation type="journal article" date="2015" name="Stand. Genomic Sci.">
        <title>Genomic Encyclopedia of Bacterial and Archaeal Type Strains, Phase III: the genomes of soil and plant-associated and newly described type strains.</title>
        <authorList>
            <person name="Whitman W.B."/>
            <person name="Woyke T."/>
            <person name="Klenk H.P."/>
            <person name="Zhou Y."/>
            <person name="Lilburn T.G."/>
            <person name="Beck B.J."/>
            <person name="De Vos P."/>
            <person name="Vandamme P."/>
            <person name="Eisen J.A."/>
            <person name="Garrity G."/>
            <person name="Hugenholtz P."/>
            <person name="Kyrpides N.C."/>
        </authorList>
    </citation>
    <scope>NUCLEOTIDE SEQUENCE [LARGE SCALE GENOMIC DNA]</scope>
    <source>
        <strain evidence="5 6">VKM Ac-2538</strain>
    </source>
</reference>
<feature type="signal peptide" evidence="3">
    <location>
        <begin position="1"/>
        <end position="28"/>
    </location>
</feature>
<dbReference type="Gene3D" id="3.40.50.410">
    <property type="entry name" value="von Willebrand factor, type A domain"/>
    <property type="match status" value="1"/>
</dbReference>
<keyword evidence="2" id="KW-0472">Membrane</keyword>
<evidence type="ECO:0000259" key="4">
    <source>
        <dbReference type="PROSITE" id="PS50234"/>
    </source>
</evidence>
<accession>A0ABY2BED6</accession>
<feature type="region of interest" description="Disordered" evidence="1">
    <location>
        <begin position="553"/>
        <end position="597"/>
    </location>
</feature>
<sequence>MIRRLAALAAVSALTAAFSFANAPAASAEGDLSPVMVVLDSSGSMTARDAGGSGTRMDAAKRAVTSMVAGLPDQAQVGLTIYGAGTGSSGSEKAAGCKDVRVVQPVATVNKPVLTRAVSAAKASGYTPIGHSLRVAAAQLPKEGQRSIVLVSDGEDTCAPPQPCEVAKELHKQGVDLHVHAIGFRVDAKARAQLACIAQNTGGTYHDASDADSLLGVLGRVTERALRHYEPTGKPITGTADPFTAPTMTPGQYLDTLNAEEERFYSAELKTGDTAYFAATAVFPRGNPRDIEVVDLKITGPDGADCYESQRELNTRAKDGGSLTTVLSWNGTVAGSSKPKGCSVPGKYTFRVTRDARGGGADRVPVELQLRVEPPVTGSTGEQTQTSLVTFAQPPAGAVRPVRGGGSFNEATTLDGSGRYGETIYYGEELFYRVKLDWGQGLAYRVTFAGRPDGATTNIRTGLFSPVRAEIKFDTTAYTGTTQILPSSGKPIATPRAVYLNRNANNSDFRKASVDGWYYIIAKLGVASGDAPAGGVPVTIDVAVAGDKVAGPEYGASTGETPSIPTPSASSEPTPSGSTTNEAGGQGGDDKVQPVADESSSSLPWIVGGAVLVLALAIVAAALIIRSRKSSALQPANGPGYGGPGQNGSGYNGPGYNGPAANGPGQNGPGQGWS</sequence>
<feature type="transmembrane region" description="Helical" evidence="2">
    <location>
        <begin position="603"/>
        <end position="625"/>
    </location>
</feature>
<feature type="chain" id="PRO_5046210031" evidence="3">
    <location>
        <begin position="29"/>
        <end position="674"/>
    </location>
</feature>
<evidence type="ECO:0000313" key="6">
    <source>
        <dbReference type="Proteomes" id="UP000295818"/>
    </source>
</evidence>
<dbReference type="InterPro" id="IPR036465">
    <property type="entry name" value="vWFA_dom_sf"/>
</dbReference>
<dbReference type="Proteomes" id="UP000295818">
    <property type="component" value="Unassembled WGS sequence"/>
</dbReference>
<keyword evidence="3" id="KW-0732">Signal</keyword>
<dbReference type="SMART" id="SM00327">
    <property type="entry name" value="VWA"/>
    <property type="match status" value="1"/>
</dbReference>
<evidence type="ECO:0000256" key="1">
    <source>
        <dbReference type="SAM" id="MobiDB-lite"/>
    </source>
</evidence>
<comment type="caution">
    <text evidence="5">The sequence shown here is derived from an EMBL/GenBank/DDBJ whole genome shotgun (WGS) entry which is preliminary data.</text>
</comment>
<feature type="region of interest" description="Disordered" evidence="1">
    <location>
        <begin position="632"/>
        <end position="674"/>
    </location>
</feature>
<dbReference type="InterPro" id="IPR002035">
    <property type="entry name" value="VWF_A"/>
</dbReference>
<dbReference type="RefSeq" id="WP_132192040.1">
    <property type="nucleotide sequence ID" value="NZ_SLWM01000013.1"/>
</dbReference>
<dbReference type="Pfam" id="PF13519">
    <property type="entry name" value="VWA_2"/>
    <property type="match status" value="1"/>
</dbReference>
<feature type="compositionally biased region" description="Gly residues" evidence="1">
    <location>
        <begin position="639"/>
        <end position="656"/>
    </location>
</feature>
<evidence type="ECO:0000256" key="2">
    <source>
        <dbReference type="SAM" id="Phobius"/>
    </source>
</evidence>
<dbReference type="SUPFAM" id="SSF53300">
    <property type="entry name" value="vWA-like"/>
    <property type="match status" value="1"/>
</dbReference>
<gene>
    <name evidence="5" type="ORF">EV644_11327</name>
</gene>
<feature type="domain" description="VWFA" evidence="4">
    <location>
        <begin position="34"/>
        <end position="221"/>
    </location>
</feature>
<proteinExistence type="predicted"/>